<dbReference type="Proteomes" id="UP000585437">
    <property type="component" value="Unassembled WGS sequence"/>
</dbReference>
<organism evidence="2 3">
    <name type="scientific">Rhizobium soli</name>
    <dbReference type="NCBI Taxonomy" id="424798"/>
    <lineage>
        <taxon>Bacteria</taxon>
        <taxon>Pseudomonadati</taxon>
        <taxon>Pseudomonadota</taxon>
        <taxon>Alphaproteobacteria</taxon>
        <taxon>Hyphomicrobiales</taxon>
        <taxon>Rhizobiaceae</taxon>
        <taxon>Rhizobium/Agrobacterium group</taxon>
        <taxon>Rhizobium</taxon>
    </lineage>
</organism>
<name>A0A7X0JGZ6_9HYPH</name>
<comment type="caution">
    <text evidence="2">The sequence shown here is derived from an EMBL/GenBank/DDBJ whole genome shotgun (WGS) entry which is preliminary data.</text>
</comment>
<dbReference type="InterPro" id="IPR036188">
    <property type="entry name" value="FAD/NAD-bd_sf"/>
</dbReference>
<dbReference type="InterPro" id="IPR052189">
    <property type="entry name" value="L-asp_N-monooxygenase_NS-form"/>
</dbReference>
<evidence type="ECO:0000259" key="1">
    <source>
        <dbReference type="Pfam" id="PF13454"/>
    </source>
</evidence>
<dbReference type="Pfam" id="PF13454">
    <property type="entry name" value="NAD_binding_9"/>
    <property type="match status" value="1"/>
</dbReference>
<keyword evidence="3" id="KW-1185">Reference proteome</keyword>
<evidence type="ECO:0000313" key="2">
    <source>
        <dbReference type="EMBL" id="MBB6507400.1"/>
    </source>
</evidence>
<dbReference type="PANTHER" id="PTHR40254:SF1">
    <property type="entry name" value="BLR0577 PROTEIN"/>
    <property type="match status" value="1"/>
</dbReference>
<dbReference type="InterPro" id="IPR038732">
    <property type="entry name" value="HpyO/CreE_NAD-binding"/>
</dbReference>
<dbReference type="Gene3D" id="3.50.50.60">
    <property type="entry name" value="FAD/NAD(P)-binding domain"/>
    <property type="match status" value="1"/>
</dbReference>
<reference evidence="2 3" key="1">
    <citation type="submission" date="2020-08" db="EMBL/GenBank/DDBJ databases">
        <title>The Agave Microbiome: Exploring the role of microbial communities in plant adaptations to desert environments.</title>
        <authorList>
            <person name="Partida-Martinez L.P."/>
        </authorList>
    </citation>
    <scope>NUCLEOTIDE SEQUENCE [LARGE SCALE GENOMIC DNA]</scope>
    <source>
        <strain evidence="2 3">AS3.12</strain>
    </source>
</reference>
<dbReference type="PANTHER" id="PTHR40254">
    <property type="entry name" value="BLR0577 PROTEIN"/>
    <property type="match status" value="1"/>
</dbReference>
<dbReference type="AlphaFoldDB" id="A0A7X0JGZ6"/>
<feature type="domain" description="FAD-dependent urate hydroxylase HpyO/Asp monooxygenase CreE-like FAD/NAD(P)-binding" evidence="1">
    <location>
        <begin position="2"/>
        <end position="147"/>
    </location>
</feature>
<gene>
    <name evidence="2" type="ORF">F4695_000719</name>
</gene>
<protein>
    <submittedName>
        <fullName evidence="2">Putative NAD(P)/FAD-binding protein YdhS</fullName>
    </submittedName>
</protein>
<accession>A0A7X0JGZ6</accession>
<dbReference type="SUPFAM" id="SSF51905">
    <property type="entry name" value="FAD/NAD(P)-binding domain"/>
    <property type="match status" value="2"/>
</dbReference>
<dbReference type="EMBL" id="JACHBU010000001">
    <property type="protein sequence ID" value="MBB6507400.1"/>
    <property type="molecule type" value="Genomic_DNA"/>
</dbReference>
<evidence type="ECO:0000313" key="3">
    <source>
        <dbReference type="Proteomes" id="UP000585437"/>
    </source>
</evidence>
<sequence>MTGAAVAFHLATGHKADAVDITIFEPRAEIGRGLAYDTRDPVHRINVPATRMSILPGDPEHFSRWMETTGSVADDEAAFRADGNVFPRRGIFGNYVLSNLQPLLASGAVRHICAAVTGVEKRHDQWHVTDTTGQTLVADILVIAATHPAPVAPRSLRRLAEHPRYVADPTAPNALAPIRADDRVLVVGNGLTSADVIASLKRCGHSGSITALSRRGLRSRGHATFAQEPFSDFLDHPATSASEILYRVRAAIREAQAEGQTWHAVLDQLRSQGGGIWKHLPLEARRRIVRHLRPYWDVHRFRIAPQVEDVLDAEAAAGRLDILAAGIVDVSTDGDIIDVTIKRRGKNGVEVRQFDAVAVTTGPAHGNVLQSQQWLRQLGDHGFLHLDPTGLGLSCNEQSNAIDADGKTEPRLFIAGPLARGHFGELMGFPQVAEHALLVADSIAANL</sequence>
<proteinExistence type="predicted"/>